<dbReference type="InterPro" id="IPR009050">
    <property type="entry name" value="Globin-like_sf"/>
</dbReference>
<feature type="compositionally biased region" description="Low complexity" evidence="1">
    <location>
        <begin position="30"/>
        <end position="46"/>
    </location>
</feature>
<accession>A0A1E4RKM2</accession>
<gene>
    <name evidence="2" type="ORF">HYPBUDRAFT_5625</name>
</gene>
<sequence>MPSFSFTQDEVTTIKRIWELLQIVKMPSISSSSKVPTTKSKISTPSRLSIDSTNSPTKKSASETRDSRRNSLFISKESRHSRTASSSYALTPVATNTSIKSNNSDHSSKTSVTVEERLKKTAAPVNTVLKLFEFQFKLCGNIKRYEVLSKNSSESINNLNLLNVEADLDKIEFHILKNGYQTDTLVEIITCIILNLNKTSEAIFDVLSRLSKINSRIWNMDNFKYKSLGECLNITILETLGRKTYSVEFEHVWIHFFNKLIDLILWSSNELSLHIPQAVIDSNTIRKTPYLNPHSPLRSTKIVVKSNPSNNDDDYSVRYLSNYTTNVDLKFHTHSISDDSTKSSNSILSLHTHDDTSSFSTLDQSPRGFVDYNGKPGALDEDLMHEIDELEEIHSVTPIDVNTEFNGMSEITRADGLEKAHEVPKNKHHNEEDDDSFDLINSFNAEKEEQTKNTSKYSKRFNLKKKASFRSLNGAAVLKQLDERRNTLTNSMNRRRSLSILSSSSSKGTI</sequence>
<name>A0A1E4RKM2_9ASCO</name>
<dbReference type="AlphaFoldDB" id="A0A1E4RKM2"/>
<feature type="compositionally biased region" description="Polar residues" evidence="1">
    <location>
        <begin position="47"/>
        <end position="59"/>
    </location>
</feature>
<evidence type="ECO:0008006" key="4">
    <source>
        <dbReference type="Google" id="ProtNLM"/>
    </source>
</evidence>
<reference evidence="3" key="1">
    <citation type="submission" date="2016-05" db="EMBL/GenBank/DDBJ databases">
        <title>Comparative genomics of biotechnologically important yeasts.</title>
        <authorList>
            <consortium name="DOE Joint Genome Institute"/>
            <person name="Riley R."/>
            <person name="Haridas S."/>
            <person name="Wolfe K.H."/>
            <person name="Lopes M.R."/>
            <person name="Hittinger C.T."/>
            <person name="Goker M."/>
            <person name="Salamov A."/>
            <person name="Wisecaver J."/>
            <person name="Long T.M."/>
            <person name="Aerts A.L."/>
            <person name="Barry K."/>
            <person name="Choi C."/>
            <person name="Clum A."/>
            <person name="Coughlan A.Y."/>
            <person name="Deshpande S."/>
            <person name="Douglass A.P."/>
            <person name="Hanson S.J."/>
            <person name="Klenk H.-P."/>
            <person name="Labutti K."/>
            <person name="Lapidus A."/>
            <person name="Lindquist E."/>
            <person name="Lipzen A."/>
            <person name="Meier-Kolthoff J.P."/>
            <person name="Ohm R.A."/>
            <person name="Otillar R.P."/>
            <person name="Pangilinan J."/>
            <person name="Peng Y."/>
            <person name="Rokas A."/>
            <person name="Rosa C.A."/>
            <person name="Scheuner C."/>
            <person name="Sibirny A.A."/>
            <person name="Slot J.C."/>
            <person name="Stielow J.B."/>
            <person name="Sun H."/>
            <person name="Kurtzman C.P."/>
            <person name="Blackwell M."/>
            <person name="Grigoriev I.V."/>
            <person name="Jeffries T.W."/>
        </authorList>
    </citation>
    <scope>NUCLEOTIDE SEQUENCE [LARGE SCALE GENOMIC DNA]</scope>
    <source>
        <strain evidence="3">NRRL Y-1933</strain>
    </source>
</reference>
<protein>
    <recommendedName>
        <fullName evidence="4">Globin family profile domain-containing protein</fullName>
    </recommendedName>
</protein>
<evidence type="ECO:0000256" key="1">
    <source>
        <dbReference type="SAM" id="MobiDB-lite"/>
    </source>
</evidence>
<feature type="compositionally biased region" description="Basic and acidic residues" evidence="1">
    <location>
        <begin position="60"/>
        <end position="69"/>
    </location>
</feature>
<dbReference type="Gene3D" id="1.10.490.10">
    <property type="entry name" value="Globins"/>
    <property type="match status" value="1"/>
</dbReference>
<dbReference type="GO" id="GO:0020037">
    <property type="term" value="F:heme binding"/>
    <property type="evidence" value="ECO:0007669"/>
    <property type="project" value="InterPro"/>
</dbReference>
<dbReference type="RefSeq" id="XP_020076853.1">
    <property type="nucleotide sequence ID" value="XM_020223513.1"/>
</dbReference>
<evidence type="ECO:0000313" key="3">
    <source>
        <dbReference type="Proteomes" id="UP000095085"/>
    </source>
</evidence>
<evidence type="ECO:0000313" key="2">
    <source>
        <dbReference type="EMBL" id="ODV67786.1"/>
    </source>
</evidence>
<dbReference type="STRING" id="984485.A0A1E4RKM2"/>
<dbReference type="GeneID" id="30998062"/>
<organism evidence="2 3">
    <name type="scientific">Hyphopichia burtonii NRRL Y-1933</name>
    <dbReference type="NCBI Taxonomy" id="984485"/>
    <lineage>
        <taxon>Eukaryota</taxon>
        <taxon>Fungi</taxon>
        <taxon>Dikarya</taxon>
        <taxon>Ascomycota</taxon>
        <taxon>Saccharomycotina</taxon>
        <taxon>Pichiomycetes</taxon>
        <taxon>Debaryomycetaceae</taxon>
        <taxon>Hyphopichia</taxon>
    </lineage>
</organism>
<dbReference type="SUPFAM" id="SSF46458">
    <property type="entry name" value="Globin-like"/>
    <property type="match status" value="1"/>
</dbReference>
<proteinExistence type="predicted"/>
<dbReference type="OrthoDB" id="4024176at2759"/>
<dbReference type="GO" id="GO:0019825">
    <property type="term" value="F:oxygen binding"/>
    <property type="evidence" value="ECO:0007669"/>
    <property type="project" value="InterPro"/>
</dbReference>
<dbReference type="InterPro" id="IPR012292">
    <property type="entry name" value="Globin/Proto"/>
</dbReference>
<feature type="region of interest" description="Disordered" evidence="1">
    <location>
        <begin position="30"/>
        <end position="87"/>
    </location>
</feature>
<dbReference type="EMBL" id="KV454540">
    <property type="protein sequence ID" value="ODV67786.1"/>
    <property type="molecule type" value="Genomic_DNA"/>
</dbReference>
<keyword evidence="3" id="KW-1185">Reference proteome</keyword>
<dbReference type="Proteomes" id="UP000095085">
    <property type="component" value="Unassembled WGS sequence"/>
</dbReference>